<evidence type="ECO:0000256" key="6">
    <source>
        <dbReference type="ARBA" id="ARBA00023235"/>
    </source>
</evidence>
<evidence type="ECO:0000256" key="4">
    <source>
        <dbReference type="ARBA" id="ARBA00022806"/>
    </source>
</evidence>
<dbReference type="AlphaFoldDB" id="A0A5C4J8K2"/>
<dbReference type="InterPro" id="IPR000212">
    <property type="entry name" value="DNA_helicase_UvrD/REP"/>
</dbReference>
<evidence type="ECO:0000313" key="14">
    <source>
        <dbReference type="Proteomes" id="UP000309174"/>
    </source>
</evidence>
<keyword evidence="2 10" id="KW-0547">Nucleotide-binding</keyword>
<keyword evidence="3 10" id="KW-0378">Hydrolase</keyword>
<dbReference type="OrthoDB" id="3196525at2"/>
<dbReference type="EC" id="5.6.2.4" evidence="8"/>
<accession>A0A5C4J8K2</accession>
<dbReference type="Pfam" id="PF00580">
    <property type="entry name" value="UvrD-helicase"/>
    <property type="match status" value="1"/>
</dbReference>
<gene>
    <name evidence="13" type="ORF">ETD83_21920</name>
</gene>
<dbReference type="GO" id="GO:0003677">
    <property type="term" value="F:DNA binding"/>
    <property type="evidence" value="ECO:0007669"/>
    <property type="project" value="InterPro"/>
</dbReference>
<comment type="similarity">
    <text evidence="1">Belongs to the helicase family. UvrD subfamily.</text>
</comment>
<feature type="binding site" evidence="10">
    <location>
        <begin position="268"/>
        <end position="275"/>
    </location>
    <ligand>
        <name>ATP</name>
        <dbReference type="ChEBI" id="CHEBI:30616"/>
    </ligand>
</feature>
<organism evidence="13 14">
    <name type="scientific">Actinomadura soli</name>
    <dbReference type="NCBI Taxonomy" id="2508997"/>
    <lineage>
        <taxon>Bacteria</taxon>
        <taxon>Bacillati</taxon>
        <taxon>Actinomycetota</taxon>
        <taxon>Actinomycetes</taxon>
        <taxon>Streptosporangiales</taxon>
        <taxon>Thermomonosporaceae</taxon>
        <taxon>Actinomadura</taxon>
    </lineage>
</organism>
<reference evidence="13 14" key="1">
    <citation type="submission" date="2019-05" db="EMBL/GenBank/DDBJ databases">
        <title>Draft genome sequence of Actinomadura sp. 14C53.</title>
        <authorList>
            <person name="Saricaoglu S."/>
            <person name="Isik K."/>
        </authorList>
    </citation>
    <scope>NUCLEOTIDE SEQUENCE [LARGE SCALE GENOMIC DNA]</scope>
    <source>
        <strain evidence="13 14">14C53</strain>
    </source>
</reference>
<name>A0A5C4J8K2_9ACTN</name>
<comment type="caution">
    <text evidence="13">The sequence shown here is derived from an EMBL/GenBank/DDBJ whole genome shotgun (WGS) entry which is preliminary data.</text>
</comment>
<evidence type="ECO:0000256" key="3">
    <source>
        <dbReference type="ARBA" id="ARBA00022801"/>
    </source>
</evidence>
<protein>
    <recommendedName>
        <fullName evidence="8">DNA 3'-5' helicase</fullName>
        <ecNumber evidence="8">5.6.2.4</ecNumber>
    </recommendedName>
</protein>
<dbReference type="GO" id="GO:0000725">
    <property type="term" value="P:recombinational repair"/>
    <property type="evidence" value="ECO:0007669"/>
    <property type="project" value="TreeGrafter"/>
</dbReference>
<dbReference type="InterPro" id="IPR014016">
    <property type="entry name" value="UvrD-like_ATP-bd"/>
</dbReference>
<dbReference type="PANTHER" id="PTHR11070:SF45">
    <property type="entry name" value="DNA 3'-5' HELICASE"/>
    <property type="match status" value="1"/>
</dbReference>
<dbReference type="InterPro" id="IPR014017">
    <property type="entry name" value="DNA_helicase_UvrD-like_C"/>
</dbReference>
<dbReference type="GO" id="GO:0005524">
    <property type="term" value="F:ATP binding"/>
    <property type="evidence" value="ECO:0007669"/>
    <property type="project" value="UniProtKB-UniRule"/>
</dbReference>
<dbReference type="EMBL" id="VCKW01000113">
    <property type="protein sequence ID" value="TMQ95899.1"/>
    <property type="molecule type" value="Genomic_DNA"/>
</dbReference>
<evidence type="ECO:0000256" key="10">
    <source>
        <dbReference type="PROSITE-ProRule" id="PRU00560"/>
    </source>
</evidence>
<keyword evidence="6" id="KW-0413">Isomerase</keyword>
<evidence type="ECO:0000256" key="1">
    <source>
        <dbReference type="ARBA" id="ARBA00009922"/>
    </source>
</evidence>
<dbReference type="PROSITE" id="PS51198">
    <property type="entry name" value="UVRD_HELICASE_ATP_BIND"/>
    <property type="match status" value="1"/>
</dbReference>
<dbReference type="SUPFAM" id="SSF52540">
    <property type="entry name" value="P-loop containing nucleoside triphosphate hydrolases"/>
    <property type="match status" value="1"/>
</dbReference>
<dbReference type="PANTHER" id="PTHR11070">
    <property type="entry name" value="UVRD / RECB / PCRA DNA HELICASE FAMILY MEMBER"/>
    <property type="match status" value="1"/>
</dbReference>
<keyword evidence="5 10" id="KW-0067">ATP-binding</keyword>
<evidence type="ECO:0000259" key="12">
    <source>
        <dbReference type="PROSITE" id="PS51198"/>
    </source>
</evidence>
<evidence type="ECO:0000256" key="7">
    <source>
        <dbReference type="ARBA" id="ARBA00034617"/>
    </source>
</evidence>
<dbReference type="Gene3D" id="1.10.10.160">
    <property type="match status" value="1"/>
</dbReference>
<dbReference type="InterPro" id="IPR011528">
    <property type="entry name" value="NERD"/>
</dbReference>
<dbReference type="RefSeq" id="WP_138647016.1">
    <property type="nucleotide sequence ID" value="NZ_VCKW01000113.1"/>
</dbReference>
<feature type="domain" description="UvrD-like helicase ATP-binding" evidence="12">
    <location>
        <begin position="247"/>
        <end position="550"/>
    </location>
</feature>
<comment type="catalytic activity">
    <reaction evidence="7">
        <text>Couples ATP hydrolysis with the unwinding of duplex DNA by translocating in the 3'-5' direction.</text>
        <dbReference type="EC" id="5.6.2.4"/>
    </reaction>
</comment>
<feature type="region of interest" description="Disordered" evidence="11">
    <location>
        <begin position="199"/>
        <end position="220"/>
    </location>
</feature>
<evidence type="ECO:0000256" key="9">
    <source>
        <dbReference type="ARBA" id="ARBA00048988"/>
    </source>
</evidence>
<dbReference type="InterPro" id="IPR027417">
    <property type="entry name" value="P-loop_NTPase"/>
</dbReference>
<evidence type="ECO:0000313" key="13">
    <source>
        <dbReference type="EMBL" id="TMQ95899.1"/>
    </source>
</evidence>
<dbReference type="Proteomes" id="UP000309174">
    <property type="component" value="Unassembled WGS sequence"/>
</dbReference>
<dbReference type="GO" id="GO:0016887">
    <property type="term" value="F:ATP hydrolysis activity"/>
    <property type="evidence" value="ECO:0007669"/>
    <property type="project" value="RHEA"/>
</dbReference>
<dbReference type="InterPro" id="IPR013986">
    <property type="entry name" value="DExx_box_DNA_helicase_dom_sf"/>
</dbReference>
<dbReference type="Gene3D" id="3.40.50.300">
    <property type="entry name" value="P-loop containing nucleotide triphosphate hydrolases"/>
    <property type="match status" value="2"/>
</dbReference>
<keyword evidence="14" id="KW-1185">Reference proteome</keyword>
<dbReference type="Pfam" id="PF08378">
    <property type="entry name" value="NERD"/>
    <property type="match status" value="1"/>
</dbReference>
<proteinExistence type="inferred from homology"/>
<comment type="catalytic activity">
    <reaction evidence="9">
        <text>ATP + H2O = ADP + phosphate + H(+)</text>
        <dbReference type="Rhea" id="RHEA:13065"/>
        <dbReference type="ChEBI" id="CHEBI:15377"/>
        <dbReference type="ChEBI" id="CHEBI:15378"/>
        <dbReference type="ChEBI" id="CHEBI:30616"/>
        <dbReference type="ChEBI" id="CHEBI:43474"/>
        <dbReference type="ChEBI" id="CHEBI:456216"/>
        <dbReference type="EC" id="5.6.2.4"/>
    </reaction>
</comment>
<sequence length="701" mass="76346">MVAGGSAGERARRIRENALRLQRLAWEAHRQAARWEAAGEAERQVAATLMSLTATGWQLLVDREWPGTSAANVDMILIGPPGVFVIDVKRWRDPPAVIGGRLHCGGEPRDGEVGKLLNLTRTVEEHAADLGMSPVALKPLMIFAGHRLDTRVGGVRLLGRMDAIPALLGEREQLQPAMIRAMSGHLAERFREHALTSLDEPATPATPATPGPPGPSAAGDALFDVEDVERAATGSVLQAPIERWMTFLHPDQVSIVRRDWGGPARISGPAGTGKTVVGLHRAAHLAGRTTGRILYVTFANNLPRVQCRLFGTMAAAFAGRVEFTSLHTWARTFLDGRGVRLDLDGSRADDAFSRAWVSAGRDRVLPEIDATPGYWREEIDYVIKGRGLTSLEEYRTVARPGRRTALRTAHREAVWLLYEEYELLLAERGVCDFNDVLLAALAELTERPSEPSYAAVIVDEVQDLTLTGVRLLHALVGDGPNGLLLIGDGQQAVYPGGFRLTDAGIRIKGRGAVLRTNYRNAATILETALELVSGDPFDDLEGPSPNGRRTVDATYHDGLVLRVDAADAADHDRRLIAAINDLTAPDGTSSLAGAAVLCRSRRDIDHYHRCLSRAGIPVLRLERYDGRPVEAVKLGTYRRAKGLEFKQVFLPHHDADVNAAITDAPADPAGQERSELARRQLFVAMTRARDLLWLGSVASPR</sequence>
<evidence type="ECO:0000256" key="5">
    <source>
        <dbReference type="ARBA" id="ARBA00022840"/>
    </source>
</evidence>
<keyword evidence="4 10" id="KW-0347">Helicase</keyword>
<evidence type="ECO:0000256" key="11">
    <source>
        <dbReference type="SAM" id="MobiDB-lite"/>
    </source>
</evidence>
<evidence type="ECO:0000256" key="8">
    <source>
        <dbReference type="ARBA" id="ARBA00034808"/>
    </source>
</evidence>
<dbReference type="Pfam" id="PF13361">
    <property type="entry name" value="UvrD_C"/>
    <property type="match status" value="1"/>
</dbReference>
<dbReference type="GO" id="GO:0005829">
    <property type="term" value="C:cytosol"/>
    <property type="evidence" value="ECO:0007669"/>
    <property type="project" value="TreeGrafter"/>
</dbReference>
<evidence type="ECO:0000256" key="2">
    <source>
        <dbReference type="ARBA" id="ARBA00022741"/>
    </source>
</evidence>
<dbReference type="GO" id="GO:0043138">
    <property type="term" value="F:3'-5' DNA helicase activity"/>
    <property type="evidence" value="ECO:0007669"/>
    <property type="project" value="UniProtKB-EC"/>
</dbReference>